<dbReference type="eggNOG" id="COG0457">
    <property type="taxonomic scope" value="Bacteria"/>
</dbReference>
<reference evidence="2 3" key="2">
    <citation type="submission" date="2012-02" db="EMBL/GenBank/DDBJ databases">
        <title>Improved High-Quality Draft sequence of Desulfobacter postgatei 2ac9.</title>
        <authorList>
            <consortium name="US DOE Joint Genome Institute"/>
            <person name="Lucas S."/>
            <person name="Han J."/>
            <person name="Lapidus A."/>
            <person name="Cheng J.-F."/>
            <person name="Goodwin L."/>
            <person name="Pitluck S."/>
            <person name="Peters L."/>
            <person name="Ovchinnikova G."/>
            <person name="Held B."/>
            <person name="Detter J.C."/>
            <person name="Han C."/>
            <person name="Tapia R."/>
            <person name="Land M."/>
            <person name="Hauser L."/>
            <person name="Kyrpides N."/>
            <person name="Ivanova N."/>
            <person name="Pagani I."/>
            <person name="Orellana R."/>
            <person name="Lovley D."/>
            <person name="Woyke T."/>
        </authorList>
    </citation>
    <scope>NUCLEOTIDE SEQUENCE [LARGE SCALE GENOMIC DNA]</scope>
    <source>
        <strain evidence="2 3">2ac9</strain>
    </source>
</reference>
<gene>
    <name evidence="2" type="ORF">DespoDRAFT_01781</name>
</gene>
<reference evidence="2 3" key="1">
    <citation type="submission" date="2011-09" db="EMBL/GenBank/DDBJ databases">
        <authorList>
            <consortium name="US DOE Joint Genome Institute (JGI-PGF)"/>
            <person name="Lucas S."/>
            <person name="Han J."/>
            <person name="Lapidus A."/>
            <person name="Cheng J.-F."/>
            <person name="Goodwin L."/>
            <person name="Pitluck S."/>
            <person name="Peters L."/>
            <person name="Land M.L."/>
            <person name="Hauser L."/>
            <person name="Orellana R."/>
            <person name="Lovley D."/>
            <person name="Woyke T.J."/>
        </authorList>
    </citation>
    <scope>NUCLEOTIDE SEQUENCE [LARGE SCALE GENOMIC DNA]</scope>
    <source>
        <strain evidence="2 3">2ac9</strain>
    </source>
</reference>
<dbReference type="SUPFAM" id="SSF160246">
    <property type="entry name" value="EspE N-terminal domain-like"/>
    <property type="match status" value="1"/>
</dbReference>
<protein>
    <recommendedName>
        <fullName evidence="1">PatA-like N-terminal domain-containing protein</fullName>
    </recommendedName>
</protein>
<dbReference type="PANTHER" id="PTHR36304">
    <property type="entry name" value="DOMAIN GTPASE-ACTIVATING PROTEIN, PUTATIVE-RELATED-RELATED"/>
    <property type="match status" value="1"/>
</dbReference>
<evidence type="ECO:0000313" key="2">
    <source>
        <dbReference type="EMBL" id="EIM63697.1"/>
    </source>
</evidence>
<dbReference type="PANTHER" id="PTHR36304:SF4">
    <property type="entry name" value="DUF4388 DOMAIN-CONTAINING PROTEIN"/>
    <property type="match status" value="1"/>
</dbReference>
<dbReference type="Proteomes" id="UP000005778">
    <property type="component" value="Chromosome"/>
</dbReference>
<accession>I5B2I4</accession>
<evidence type="ECO:0000313" key="3">
    <source>
        <dbReference type="Proteomes" id="UP000005778"/>
    </source>
</evidence>
<feature type="domain" description="PatA-like N-terminal" evidence="1">
    <location>
        <begin position="4"/>
        <end position="158"/>
    </location>
</feature>
<dbReference type="EMBL" id="CM001488">
    <property type="protein sequence ID" value="EIM63697.1"/>
    <property type="molecule type" value="Genomic_DNA"/>
</dbReference>
<evidence type="ECO:0000259" key="1">
    <source>
        <dbReference type="Pfam" id="PF14332"/>
    </source>
</evidence>
<dbReference type="RefSeq" id="WP_004072936.1">
    <property type="nucleotide sequence ID" value="NZ_CM001488.1"/>
</dbReference>
<dbReference type="STRING" id="879212.DespoDRAFT_01781"/>
<dbReference type="AlphaFoldDB" id="I5B2I4"/>
<organism evidence="2 3">
    <name type="scientific">Desulfobacter postgatei 2ac9</name>
    <dbReference type="NCBI Taxonomy" id="879212"/>
    <lineage>
        <taxon>Bacteria</taxon>
        <taxon>Pseudomonadati</taxon>
        <taxon>Thermodesulfobacteriota</taxon>
        <taxon>Desulfobacteria</taxon>
        <taxon>Desulfobacterales</taxon>
        <taxon>Desulfobacteraceae</taxon>
        <taxon>Desulfobacter</taxon>
    </lineage>
</organism>
<sequence>MNLQGDFEGLTLASILQLLCNDQKTGILTVTNGEDSSRVFFDQGTIVYATSHLKQSRLGFLMQNSGVISGQQLSKCLAYARDNKLHLGKVLVQKGYISEETLKKYNTKQVELILYDLLLWEKGKFEYKDDRLNLTNMIVTQLNPMKLILEASRRIDELSVLKKVIPSDKLVFKMSGKVRSKEEIKLNANEWRVLSLIDGTRSVRQVITESAYDEFAVYKIIFSVISSGLIEQKQEVVQVNGDDGNNLSGILTMFNDIFKAIEKNLSAEIGEKTMEIFKETQSDLPPDFKTILMDYRIENQKNSNLQVVETAIARLDTFPDNQKDFLIKGFVAYCSLILKKAFDILGKKPVNNILIDIEKVLDYINKYQSSSNDKDRIVTDLNALISRTRADFNLSAKNTKGKKSLFSLFSR</sequence>
<dbReference type="Pfam" id="PF14332">
    <property type="entry name" value="DUF4388"/>
    <property type="match status" value="1"/>
</dbReference>
<keyword evidence="3" id="KW-1185">Reference proteome</keyword>
<name>I5B2I4_9BACT</name>
<dbReference type="OrthoDB" id="5412591at2"/>
<dbReference type="InterPro" id="IPR025497">
    <property type="entry name" value="PatA-like_N"/>
</dbReference>
<dbReference type="HOGENOM" id="CLU_673921_0_0_7"/>
<proteinExistence type="predicted"/>
<dbReference type="InterPro" id="IPR037257">
    <property type="entry name" value="T2SS_E_N_sf"/>
</dbReference>